<evidence type="ECO:0000313" key="2">
    <source>
        <dbReference type="EMBL" id="QWG09326.1"/>
    </source>
</evidence>
<sequence>MKKLFVILSLLICQLSYAQEESSSLGSWYVYNGFYQLSPKFELFFEGQMRTYEFASEPQSFFVRPFLGYSIAKNLQLGLSQEYHSNWTEEFDDQPSIHSQEYRTTFQVISKQTFGRVHLQHRYRYELRVLEDDFKTRARYRIQAGIPLSKKTMEKGVVFTTFGNEFLIDVTPALQLNQNRTYAMLGYQLTETLNIQSGYMYLAKSGHPNEHRFQLFVTQKLKFYAD</sequence>
<dbReference type="EMBL" id="CP076129">
    <property type="protein sequence ID" value="QWG09326.1"/>
    <property type="molecule type" value="Genomic_DNA"/>
</dbReference>
<name>A0ABX8H0G4_9BACT</name>
<dbReference type="Pfam" id="PF10677">
    <property type="entry name" value="DUF2490"/>
    <property type="match status" value="1"/>
</dbReference>
<evidence type="ECO:0000313" key="3">
    <source>
        <dbReference type="Proteomes" id="UP000682802"/>
    </source>
</evidence>
<evidence type="ECO:0000256" key="1">
    <source>
        <dbReference type="SAM" id="SignalP"/>
    </source>
</evidence>
<organism evidence="2 3">
    <name type="scientific">Flammeovirga kamogawensis</name>
    <dbReference type="NCBI Taxonomy" id="373891"/>
    <lineage>
        <taxon>Bacteria</taxon>
        <taxon>Pseudomonadati</taxon>
        <taxon>Bacteroidota</taxon>
        <taxon>Cytophagia</taxon>
        <taxon>Cytophagales</taxon>
        <taxon>Flammeovirgaceae</taxon>
        <taxon>Flammeovirga</taxon>
    </lineage>
</organism>
<accession>A0ABX8H0G4</accession>
<proteinExistence type="predicted"/>
<keyword evidence="1" id="KW-0732">Signal</keyword>
<feature type="signal peptide" evidence="1">
    <location>
        <begin position="1"/>
        <end position="18"/>
    </location>
</feature>
<dbReference type="Proteomes" id="UP000682802">
    <property type="component" value="Chromosome 2"/>
</dbReference>
<feature type="chain" id="PRO_5045541312" evidence="1">
    <location>
        <begin position="19"/>
        <end position="226"/>
    </location>
</feature>
<reference evidence="2 3" key="1">
    <citation type="submission" date="2021-05" db="EMBL/GenBank/DDBJ databases">
        <title>Comparative genomic studies on the polysaccharide-degrading batcterial strains of the Flammeovirga genus.</title>
        <authorList>
            <person name="Zewei F."/>
            <person name="Zheng Z."/>
            <person name="Yu L."/>
            <person name="Ruyue G."/>
            <person name="Yanhong M."/>
            <person name="Yuanyuan C."/>
            <person name="Jingyan G."/>
            <person name="Wenjun H."/>
        </authorList>
    </citation>
    <scope>NUCLEOTIDE SEQUENCE [LARGE SCALE GENOMIC DNA]</scope>
    <source>
        <strain evidence="2 3">YS10</strain>
    </source>
</reference>
<gene>
    <name evidence="2" type="ORF">KM029_22230</name>
</gene>
<dbReference type="InterPro" id="IPR019619">
    <property type="entry name" value="DUF2490"/>
</dbReference>
<protein>
    <submittedName>
        <fullName evidence="2">DUF2490 domain-containing protein</fullName>
    </submittedName>
</protein>
<dbReference type="RefSeq" id="WP_144076005.1">
    <property type="nucleotide sequence ID" value="NZ_CP076129.1"/>
</dbReference>
<keyword evidence="3" id="KW-1185">Reference proteome</keyword>